<dbReference type="Proteomes" id="UP001208649">
    <property type="component" value="Unassembled WGS sequence"/>
</dbReference>
<accession>A0ABT2W917</accession>
<dbReference type="RefSeq" id="WP_263003992.1">
    <property type="nucleotide sequence ID" value="NZ_JAOTEM010000004.1"/>
</dbReference>
<keyword evidence="2" id="KW-1185">Reference proteome</keyword>
<organism evidence="1 2">
    <name type="scientific">Chryseobacterium edaphi</name>
    <dbReference type="NCBI Taxonomy" id="2976532"/>
    <lineage>
        <taxon>Bacteria</taxon>
        <taxon>Pseudomonadati</taxon>
        <taxon>Bacteroidota</taxon>
        <taxon>Flavobacteriia</taxon>
        <taxon>Flavobacteriales</taxon>
        <taxon>Weeksellaceae</taxon>
        <taxon>Chryseobacterium group</taxon>
        <taxon>Chryseobacterium</taxon>
    </lineage>
</organism>
<evidence type="ECO:0008006" key="3">
    <source>
        <dbReference type="Google" id="ProtNLM"/>
    </source>
</evidence>
<gene>
    <name evidence="1" type="ORF">NZ698_14860</name>
</gene>
<proteinExistence type="predicted"/>
<name>A0ABT2W917_9FLAO</name>
<dbReference type="SUPFAM" id="SSF56399">
    <property type="entry name" value="ADP-ribosylation"/>
    <property type="match status" value="1"/>
</dbReference>
<dbReference type="EMBL" id="JAOTEM010000004">
    <property type="protein sequence ID" value="MCU7618479.1"/>
    <property type="molecule type" value="Genomic_DNA"/>
</dbReference>
<comment type="caution">
    <text evidence="1">The sequence shown here is derived from an EMBL/GenBank/DDBJ whole genome shotgun (WGS) entry which is preliminary data.</text>
</comment>
<evidence type="ECO:0000313" key="2">
    <source>
        <dbReference type="Proteomes" id="UP001208649"/>
    </source>
</evidence>
<sequence length="195" mass="22150">MYTRRSGLILGFHGCDKSIRDKVVNESGFMLKKSENDYDWLGHGIYFWENNHERALHFAEELRDNPKSSVTEPAVLGAVIDLGACLDLLDSKFLKEIKISHDLLCDSYETYGLELPKNIKSKTGELLARKLDCAVIQSTHALNVNAGGKDYDSVRGVFFEGEDLYENAGFKQKNHIQIAIRNQDCIKGFFIPREF</sequence>
<reference evidence="2" key="1">
    <citation type="submission" date="2023-07" db="EMBL/GenBank/DDBJ databases">
        <title>Chryseobacterium sp. strain PBS4-4 Genome sequencing and assembly.</title>
        <authorList>
            <person name="Jung Y."/>
        </authorList>
    </citation>
    <scope>NUCLEOTIDE SEQUENCE [LARGE SCALE GENOMIC DNA]</scope>
    <source>
        <strain evidence="2">PBS4-4</strain>
    </source>
</reference>
<evidence type="ECO:0000313" key="1">
    <source>
        <dbReference type="EMBL" id="MCU7618479.1"/>
    </source>
</evidence>
<protein>
    <recommendedName>
        <fullName evidence="3">DUF3990 domain-containing protein</fullName>
    </recommendedName>
</protein>